<name>A0A0B6Y7Y1_9EUPU</name>
<feature type="non-terminal residue" evidence="2">
    <location>
        <position position="52"/>
    </location>
</feature>
<dbReference type="EMBL" id="HACG01005404">
    <property type="protein sequence ID" value="CEK52269.1"/>
    <property type="molecule type" value="Transcribed_RNA"/>
</dbReference>
<sequence>MSHLLKHLFLVLTISSDIDILLCHETRRPPRIYYLCFPVLSTIDFISCHNVF</sequence>
<accession>A0A0B6Y7Y1</accession>
<protein>
    <submittedName>
        <fullName evidence="2">Uncharacterized protein</fullName>
    </submittedName>
</protein>
<reference evidence="2" key="1">
    <citation type="submission" date="2014-12" db="EMBL/GenBank/DDBJ databases">
        <title>Insight into the proteome of Arion vulgaris.</title>
        <authorList>
            <person name="Aradska J."/>
            <person name="Bulat T."/>
            <person name="Smidak R."/>
            <person name="Sarate P."/>
            <person name="Gangsoo J."/>
            <person name="Sialana F."/>
            <person name="Bilban M."/>
            <person name="Lubec G."/>
        </authorList>
    </citation>
    <scope>NUCLEOTIDE SEQUENCE</scope>
    <source>
        <tissue evidence="2">Skin</tissue>
    </source>
</reference>
<feature type="chain" id="PRO_5002123492" evidence="1">
    <location>
        <begin position="24"/>
        <end position="52"/>
    </location>
</feature>
<gene>
    <name evidence="2" type="primary">ORF16126</name>
</gene>
<evidence type="ECO:0000313" key="2">
    <source>
        <dbReference type="EMBL" id="CEK52269.1"/>
    </source>
</evidence>
<evidence type="ECO:0000256" key="1">
    <source>
        <dbReference type="SAM" id="SignalP"/>
    </source>
</evidence>
<organism evidence="2">
    <name type="scientific">Arion vulgaris</name>
    <dbReference type="NCBI Taxonomy" id="1028688"/>
    <lineage>
        <taxon>Eukaryota</taxon>
        <taxon>Metazoa</taxon>
        <taxon>Spiralia</taxon>
        <taxon>Lophotrochozoa</taxon>
        <taxon>Mollusca</taxon>
        <taxon>Gastropoda</taxon>
        <taxon>Heterobranchia</taxon>
        <taxon>Euthyneura</taxon>
        <taxon>Panpulmonata</taxon>
        <taxon>Eupulmonata</taxon>
        <taxon>Stylommatophora</taxon>
        <taxon>Helicina</taxon>
        <taxon>Arionoidea</taxon>
        <taxon>Arionidae</taxon>
        <taxon>Arion</taxon>
    </lineage>
</organism>
<feature type="signal peptide" evidence="1">
    <location>
        <begin position="1"/>
        <end position="23"/>
    </location>
</feature>
<dbReference type="AlphaFoldDB" id="A0A0B6Y7Y1"/>
<keyword evidence="1" id="KW-0732">Signal</keyword>
<proteinExistence type="predicted"/>